<evidence type="ECO:0000313" key="2">
    <source>
        <dbReference type="Proteomes" id="UP000003577"/>
    </source>
</evidence>
<comment type="caution">
    <text evidence="1">The sequence shown here is derived from an EMBL/GenBank/DDBJ whole genome shotgun (WGS) entry which is preliminary data.</text>
</comment>
<dbReference type="PaxDb" id="411460-RUMTOR_01309"/>
<dbReference type="Proteomes" id="UP000003577">
    <property type="component" value="Unassembled WGS sequence"/>
</dbReference>
<gene>
    <name evidence="1" type="ORF">RUMTOR_01309</name>
</gene>
<name>A5KM46_9FIRM</name>
<protein>
    <submittedName>
        <fullName evidence="1">Uncharacterized protein</fullName>
    </submittedName>
</protein>
<dbReference type="AlphaFoldDB" id="A5KM46"/>
<evidence type="ECO:0000313" key="1">
    <source>
        <dbReference type="EMBL" id="EDK24571.1"/>
    </source>
</evidence>
<sequence length="39" mass="4569">MKIRNMEKNSSEKGGCRVINMIPSMYYEKVYAKTTCNHL</sequence>
<accession>A5KM46</accession>
<organism evidence="1 2">
    <name type="scientific">[Ruminococcus] torques ATCC 27756</name>
    <dbReference type="NCBI Taxonomy" id="411460"/>
    <lineage>
        <taxon>Bacteria</taxon>
        <taxon>Bacillati</taxon>
        <taxon>Bacillota</taxon>
        <taxon>Clostridia</taxon>
        <taxon>Lachnospirales</taxon>
        <taxon>Lachnospiraceae</taxon>
        <taxon>Mediterraneibacter</taxon>
    </lineage>
</organism>
<reference evidence="1 2" key="2">
    <citation type="submission" date="2007-04" db="EMBL/GenBank/DDBJ databases">
        <title>Draft genome sequence of Ruminococcus torques (ATCC 27756).</title>
        <authorList>
            <person name="Sudarsanam P."/>
            <person name="Ley R."/>
            <person name="Guruge J."/>
            <person name="Turnbaugh P.J."/>
            <person name="Mahowald M."/>
            <person name="Liep D."/>
            <person name="Gordon J."/>
        </authorList>
    </citation>
    <scope>NUCLEOTIDE SEQUENCE [LARGE SCALE GENOMIC DNA]</scope>
    <source>
        <strain evidence="1 2">ATCC 27756</strain>
    </source>
</reference>
<proteinExistence type="predicted"/>
<reference evidence="1 2" key="1">
    <citation type="submission" date="2007-03" db="EMBL/GenBank/DDBJ databases">
        <authorList>
            <person name="Fulton L."/>
            <person name="Clifton S."/>
            <person name="Fulton B."/>
            <person name="Xu J."/>
            <person name="Minx P."/>
            <person name="Pepin K.H."/>
            <person name="Johnson M."/>
            <person name="Thiruvilangam P."/>
            <person name="Bhonagiri V."/>
            <person name="Nash W.E."/>
            <person name="Mardis E.R."/>
            <person name="Wilson R.K."/>
        </authorList>
    </citation>
    <scope>NUCLEOTIDE SEQUENCE [LARGE SCALE GENOMIC DNA]</scope>
    <source>
        <strain evidence="1 2">ATCC 27756</strain>
    </source>
</reference>
<dbReference type="EMBL" id="AAVP02000004">
    <property type="protein sequence ID" value="EDK24571.1"/>
    <property type="molecule type" value="Genomic_DNA"/>
</dbReference>
<dbReference type="HOGENOM" id="CLU_3316476_0_0_9"/>